<dbReference type="GO" id="GO:1990281">
    <property type="term" value="C:efflux pump complex"/>
    <property type="evidence" value="ECO:0007669"/>
    <property type="project" value="TreeGrafter"/>
</dbReference>
<dbReference type="FunFam" id="2.40.30.170:FF:000010">
    <property type="entry name" value="Efflux RND transporter periplasmic adaptor subunit"/>
    <property type="match status" value="1"/>
</dbReference>
<feature type="signal peptide" evidence="3">
    <location>
        <begin position="1"/>
        <end position="22"/>
    </location>
</feature>
<dbReference type="Gene3D" id="2.40.30.170">
    <property type="match status" value="1"/>
</dbReference>
<comment type="caution">
    <text evidence="7">The sequence shown here is derived from an EMBL/GenBank/DDBJ whole genome shotgun (WGS) entry which is preliminary data.</text>
</comment>
<organism evidence="7 8">
    <name type="scientific">Thiohalocapsa marina</name>
    <dbReference type="NCBI Taxonomy" id="424902"/>
    <lineage>
        <taxon>Bacteria</taxon>
        <taxon>Pseudomonadati</taxon>
        <taxon>Pseudomonadota</taxon>
        <taxon>Gammaproteobacteria</taxon>
        <taxon>Chromatiales</taxon>
        <taxon>Chromatiaceae</taxon>
        <taxon>Thiohalocapsa</taxon>
    </lineage>
</organism>
<accession>A0A5M8FS41</accession>
<evidence type="ECO:0000256" key="2">
    <source>
        <dbReference type="SAM" id="Coils"/>
    </source>
</evidence>
<feature type="domain" description="Multidrug resistance protein MdtA-like C-terminal permuted SH3" evidence="5">
    <location>
        <begin position="273"/>
        <end position="336"/>
    </location>
</feature>
<name>A0A5M8FS41_9GAMM</name>
<comment type="similarity">
    <text evidence="1">Belongs to the membrane fusion protein (MFP) (TC 8.A.1) family.</text>
</comment>
<evidence type="ECO:0000259" key="5">
    <source>
        <dbReference type="Pfam" id="PF25967"/>
    </source>
</evidence>
<dbReference type="Gene3D" id="2.40.50.100">
    <property type="match status" value="1"/>
</dbReference>
<dbReference type="InterPro" id="IPR058647">
    <property type="entry name" value="BSH_CzcB-like"/>
</dbReference>
<dbReference type="Proteomes" id="UP000322981">
    <property type="component" value="Unassembled WGS sequence"/>
</dbReference>
<evidence type="ECO:0000256" key="1">
    <source>
        <dbReference type="ARBA" id="ARBA00009477"/>
    </source>
</evidence>
<keyword evidence="3" id="KW-0732">Signal</keyword>
<dbReference type="InterPro" id="IPR058792">
    <property type="entry name" value="Beta-barrel_RND_2"/>
</dbReference>
<dbReference type="PANTHER" id="PTHR30469:SF16">
    <property type="entry name" value="HAE1 FAMILY EFFLUX PUMP MFP COMPONENT"/>
    <property type="match status" value="1"/>
</dbReference>
<dbReference type="InterPro" id="IPR058627">
    <property type="entry name" value="MdtA-like_C"/>
</dbReference>
<dbReference type="SUPFAM" id="SSF111369">
    <property type="entry name" value="HlyD-like secretion proteins"/>
    <property type="match status" value="1"/>
</dbReference>
<feature type="domain" description="CzcB-like barrel-sandwich hybrid" evidence="6">
    <location>
        <begin position="63"/>
        <end position="187"/>
    </location>
</feature>
<gene>
    <name evidence="7" type="ORF">F2Q65_06420</name>
</gene>
<dbReference type="EMBL" id="VWXX01000006">
    <property type="protein sequence ID" value="KAA6186105.1"/>
    <property type="molecule type" value="Genomic_DNA"/>
</dbReference>
<reference evidence="7 8" key="1">
    <citation type="submission" date="2019-09" db="EMBL/GenBank/DDBJ databases">
        <title>Whole-genome sequence of the purple sulfur bacterium Thiohalocapsa marina DSM 19078.</title>
        <authorList>
            <person name="Kyndt J.A."/>
            <person name="Meyer T.E."/>
        </authorList>
    </citation>
    <scope>NUCLEOTIDE SEQUENCE [LARGE SCALE GENOMIC DNA]</scope>
    <source>
        <strain evidence="7 8">DSM 19078</strain>
    </source>
</reference>
<evidence type="ECO:0000313" key="8">
    <source>
        <dbReference type="Proteomes" id="UP000322981"/>
    </source>
</evidence>
<dbReference type="InterPro" id="IPR006143">
    <property type="entry name" value="RND_pump_MFP"/>
</dbReference>
<keyword evidence="2" id="KW-0175">Coiled coil</keyword>
<dbReference type="AlphaFoldDB" id="A0A5M8FS41"/>
<dbReference type="Pfam" id="PF25967">
    <property type="entry name" value="RND-MFP_C"/>
    <property type="match status" value="1"/>
</dbReference>
<evidence type="ECO:0000313" key="7">
    <source>
        <dbReference type="EMBL" id="KAA6186105.1"/>
    </source>
</evidence>
<sequence length="363" mass="39323">MSLPLVRLLPVWLLMLPALAFAQSGAQSGAKSGATPVIVAEARLAPMAERVEALGTLRANESVSITSNVTETVSAVHFDDGQRVREGDLLVEMTSAEEHALLEEAQARVAEAERQHRRVRSLVDQGSASESLLDERKRDLDTAQANLVALESRLADRVVRAPFDGIVGLRSISRGALVAPGDLITTLDDDGVMKLDFTVPSLYLAELRPGLRIEARARAYGERLFEGTVRGIDSRIDPVTRSVLVRALLPNPQRTLRPGLLMQVELLLNPRQTLVLPEAALLHQGAERFVLRLVDTDQGLSVERRAVQIGARQPGLVEILDGLAAGEQVVTEGQDKARPGKPVQVLAVDDGQLSLRDAIREGD</sequence>
<dbReference type="Gene3D" id="2.40.420.20">
    <property type="match status" value="1"/>
</dbReference>
<feature type="chain" id="PRO_5024386058" evidence="3">
    <location>
        <begin position="23"/>
        <end position="363"/>
    </location>
</feature>
<protein>
    <submittedName>
        <fullName evidence="7">Efflux RND transporter periplasmic adaptor subunit</fullName>
    </submittedName>
</protein>
<evidence type="ECO:0000259" key="4">
    <source>
        <dbReference type="Pfam" id="PF25954"/>
    </source>
</evidence>
<dbReference type="RefSeq" id="WP_150091798.1">
    <property type="nucleotide sequence ID" value="NZ_JBFUOH010000134.1"/>
</dbReference>
<keyword evidence="8" id="KW-1185">Reference proteome</keyword>
<evidence type="ECO:0000256" key="3">
    <source>
        <dbReference type="SAM" id="SignalP"/>
    </source>
</evidence>
<dbReference type="Gene3D" id="1.10.287.470">
    <property type="entry name" value="Helix hairpin bin"/>
    <property type="match status" value="1"/>
</dbReference>
<dbReference type="Pfam" id="PF25954">
    <property type="entry name" value="Beta-barrel_RND_2"/>
    <property type="match status" value="1"/>
</dbReference>
<dbReference type="GO" id="GO:0015562">
    <property type="term" value="F:efflux transmembrane transporter activity"/>
    <property type="evidence" value="ECO:0007669"/>
    <property type="project" value="TreeGrafter"/>
</dbReference>
<dbReference type="NCBIfam" id="TIGR01730">
    <property type="entry name" value="RND_mfp"/>
    <property type="match status" value="1"/>
</dbReference>
<proteinExistence type="inferred from homology"/>
<dbReference type="OrthoDB" id="9806939at2"/>
<dbReference type="Pfam" id="PF25973">
    <property type="entry name" value="BSH_CzcB"/>
    <property type="match status" value="1"/>
</dbReference>
<dbReference type="PANTHER" id="PTHR30469">
    <property type="entry name" value="MULTIDRUG RESISTANCE PROTEIN MDTA"/>
    <property type="match status" value="1"/>
</dbReference>
<feature type="coiled-coil region" evidence="2">
    <location>
        <begin position="95"/>
        <end position="153"/>
    </location>
</feature>
<evidence type="ECO:0000259" key="6">
    <source>
        <dbReference type="Pfam" id="PF25973"/>
    </source>
</evidence>
<feature type="domain" description="CusB-like beta-barrel" evidence="4">
    <location>
        <begin position="196"/>
        <end position="266"/>
    </location>
</feature>